<sequence>MESSEAWHLASERQNAKSEQVPGVVLPRKAKYGPYKTKYSGFLRTPGLNPRVIKNLRVLMQSPGPEKISGPGKGKPPGSYITPGSKRPHDPKYDLRGLKELPGSQTTPGSLFDLRVLNTTSGSEGTSGFSNDLRVLIRPQGPKYDLRGLKEPRVPKRPPRPYSTSGVQVRSQDLKENLRVPTRPPGSNTISRSKGETPDSHMTSGSKSDLWVQNDLRVHKTPLGYKRPPGQKRRGRARHNTLGPPGPKGLHPKTSEFEEGIHPTASGFQDESPSSLRVPGRSPSSLRILKKHARDPPGSKKARHKAILALIVAYLRGQTAILHTCEWPRINGRVQLAVPPSLFGMGTTAHHKQLVQEFYSGTKSELGYLQVPRRTC</sequence>
<reference evidence="2 3" key="1">
    <citation type="journal article" date="2020" name="BMC Genomics">
        <title>Intraspecific diversification of the crop wild relative Brassica cretica Lam. using demographic model selection.</title>
        <authorList>
            <person name="Kioukis A."/>
            <person name="Michalopoulou V.A."/>
            <person name="Briers L."/>
            <person name="Pirintsos S."/>
            <person name="Studholme D.J."/>
            <person name="Pavlidis P."/>
            <person name="Sarris P.F."/>
        </authorList>
    </citation>
    <scope>NUCLEOTIDE SEQUENCE [LARGE SCALE GENOMIC DNA]</scope>
    <source>
        <strain evidence="3">cv. PFS-1207/04</strain>
    </source>
</reference>
<evidence type="ECO:0000313" key="2">
    <source>
        <dbReference type="EMBL" id="KAF3582788.1"/>
    </source>
</evidence>
<feature type="compositionally biased region" description="Polar residues" evidence="1">
    <location>
        <begin position="266"/>
        <end position="275"/>
    </location>
</feature>
<comment type="caution">
    <text evidence="2">The sequence shown here is derived from an EMBL/GenBank/DDBJ whole genome shotgun (WGS) entry which is preliminary data.</text>
</comment>
<gene>
    <name evidence="2" type="ORF">DY000_02030971</name>
</gene>
<evidence type="ECO:0000256" key="1">
    <source>
        <dbReference type="SAM" id="MobiDB-lite"/>
    </source>
</evidence>
<proteinExistence type="predicted"/>
<feature type="compositionally biased region" description="Basic and acidic residues" evidence="1">
    <location>
        <begin position="87"/>
        <end position="99"/>
    </location>
</feature>
<name>A0ABQ7DXH9_BRACR</name>
<organism evidence="2 3">
    <name type="scientific">Brassica cretica</name>
    <name type="common">Mustard</name>
    <dbReference type="NCBI Taxonomy" id="69181"/>
    <lineage>
        <taxon>Eukaryota</taxon>
        <taxon>Viridiplantae</taxon>
        <taxon>Streptophyta</taxon>
        <taxon>Embryophyta</taxon>
        <taxon>Tracheophyta</taxon>
        <taxon>Spermatophyta</taxon>
        <taxon>Magnoliopsida</taxon>
        <taxon>eudicotyledons</taxon>
        <taxon>Gunneridae</taxon>
        <taxon>Pentapetalae</taxon>
        <taxon>rosids</taxon>
        <taxon>malvids</taxon>
        <taxon>Brassicales</taxon>
        <taxon>Brassicaceae</taxon>
        <taxon>Brassiceae</taxon>
        <taxon>Brassica</taxon>
    </lineage>
</organism>
<accession>A0ABQ7DXH9</accession>
<feature type="region of interest" description="Disordered" evidence="1">
    <location>
        <begin position="1"/>
        <end position="22"/>
    </location>
</feature>
<feature type="compositionally biased region" description="Basic and acidic residues" evidence="1">
    <location>
        <begin position="144"/>
        <end position="154"/>
    </location>
</feature>
<feature type="compositionally biased region" description="Polar residues" evidence="1">
    <location>
        <begin position="162"/>
        <end position="171"/>
    </location>
</feature>
<evidence type="ECO:0000313" key="3">
    <source>
        <dbReference type="Proteomes" id="UP000266723"/>
    </source>
</evidence>
<feature type="region of interest" description="Disordered" evidence="1">
    <location>
        <begin position="143"/>
        <end position="282"/>
    </location>
</feature>
<protein>
    <submittedName>
        <fullName evidence="2">Uncharacterized protein</fullName>
    </submittedName>
</protein>
<keyword evidence="3" id="KW-1185">Reference proteome</keyword>
<dbReference type="Proteomes" id="UP000266723">
    <property type="component" value="Unassembled WGS sequence"/>
</dbReference>
<feature type="compositionally biased region" description="Basic residues" evidence="1">
    <location>
        <begin position="229"/>
        <end position="239"/>
    </location>
</feature>
<feature type="region of interest" description="Disordered" evidence="1">
    <location>
        <begin position="61"/>
        <end position="111"/>
    </location>
</feature>
<dbReference type="EMBL" id="QGKV02000649">
    <property type="protein sequence ID" value="KAF3582788.1"/>
    <property type="molecule type" value="Genomic_DNA"/>
</dbReference>